<evidence type="ECO:0000256" key="9">
    <source>
        <dbReference type="ARBA" id="ARBA00023204"/>
    </source>
</evidence>
<dbReference type="EMBL" id="JAATJA010000002">
    <property type="protein sequence ID" value="NJB68845.1"/>
    <property type="molecule type" value="Genomic_DNA"/>
</dbReference>
<evidence type="ECO:0000313" key="15">
    <source>
        <dbReference type="Proteomes" id="UP000580856"/>
    </source>
</evidence>
<keyword evidence="2 12" id="KW-0004">4Fe-4S</keyword>
<dbReference type="SMART" id="SM00478">
    <property type="entry name" value="ENDO3c"/>
    <property type="match status" value="1"/>
</dbReference>
<keyword evidence="6 12" id="KW-0408">Iron</keyword>
<feature type="binding site" evidence="12">
    <location>
        <position position="196"/>
    </location>
    <ligand>
        <name>[4Fe-4S] cluster</name>
        <dbReference type="ChEBI" id="CHEBI:49883"/>
    </ligand>
</feature>
<dbReference type="EC" id="4.2.99.18" evidence="12"/>
<organism evidence="14 15">
    <name type="scientific">Desulfobaculum xiamenense</name>
    <dbReference type="NCBI Taxonomy" id="995050"/>
    <lineage>
        <taxon>Bacteria</taxon>
        <taxon>Pseudomonadati</taxon>
        <taxon>Thermodesulfobacteriota</taxon>
        <taxon>Desulfovibrionia</taxon>
        <taxon>Desulfovibrionales</taxon>
        <taxon>Desulfovibrionaceae</taxon>
        <taxon>Desulfobaculum</taxon>
    </lineage>
</organism>
<evidence type="ECO:0000256" key="3">
    <source>
        <dbReference type="ARBA" id="ARBA00022723"/>
    </source>
</evidence>
<evidence type="ECO:0000256" key="2">
    <source>
        <dbReference type="ARBA" id="ARBA00022485"/>
    </source>
</evidence>
<dbReference type="Pfam" id="PF00730">
    <property type="entry name" value="HhH-GPD"/>
    <property type="match status" value="1"/>
</dbReference>
<feature type="domain" description="HhH-GPD" evidence="13">
    <location>
        <begin position="39"/>
        <end position="187"/>
    </location>
</feature>
<feature type="binding site" evidence="12">
    <location>
        <position position="199"/>
    </location>
    <ligand>
        <name>[4Fe-4S] cluster</name>
        <dbReference type="ChEBI" id="CHEBI:49883"/>
    </ligand>
</feature>
<dbReference type="PROSITE" id="PS01155">
    <property type="entry name" value="ENDONUCLEASE_III_2"/>
    <property type="match status" value="1"/>
</dbReference>
<dbReference type="Proteomes" id="UP000580856">
    <property type="component" value="Unassembled WGS sequence"/>
</dbReference>
<evidence type="ECO:0000256" key="4">
    <source>
        <dbReference type="ARBA" id="ARBA00022763"/>
    </source>
</evidence>
<keyword evidence="15" id="KW-1185">Reference proteome</keyword>
<dbReference type="GO" id="GO:0019104">
    <property type="term" value="F:DNA N-glycosylase activity"/>
    <property type="evidence" value="ECO:0007669"/>
    <property type="project" value="UniProtKB-UniRule"/>
</dbReference>
<feature type="binding site" evidence="12">
    <location>
        <position position="205"/>
    </location>
    <ligand>
        <name>[4Fe-4S] cluster</name>
        <dbReference type="ChEBI" id="CHEBI:49883"/>
    </ligand>
</feature>
<feature type="binding site" evidence="12">
    <location>
        <position position="189"/>
    </location>
    <ligand>
        <name>[4Fe-4S] cluster</name>
        <dbReference type="ChEBI" id="CHEBI:49883"/>
    </ligand>
</feature>
<keyword evidence="10 12" id="KW-0456">Lyase</keyword>
<comment type="caution">
    <text evidence="14">The sequence shown here is derived from an EMBL/GenBank/DDBJ whole genome shotgun (WGS) entry which is preliminary data.</text>
</comment>
<evidence type="ECO:0000256" key="12">
    <source>
        <dbReference type="HAMAP-Rule" id="MF_00942"/>
    </source>
</evidence>
<dbReference type="PIRSF" id="PIRSF001435">
    <property type="entry name" value="Nth"/>
    <property type="match status" value="1"/>
</dbReference>
<dbReference type="Gene3D" id="1.10.340.30">
    <property type="entry name" value="Hypothetical protein, domain 2"/>
    <property type="match status" value="1"/>
</dbReference>
<keyword evidence="7 12" id="KW-0411">Iron-sulfur</keyword>
<dbReference type="InterPro" id="IPR004035">
    <property type="entry name" value="Endouclease-III_FeS-bd_BS"/>
</dbReference>
<dbReference type="RefSeq" id="WP_167941882.1">
    <property type="nucleotide sequence ID" value="NZ_JAATJA010000002.1"/>
</dbReference>
<dbReference type="InterPro" id="IPR011257">
    <property type="entry name" value="DNA_glycosylase"/>
</dbReference>
<dbReference type="PANTHER" id="PTHR10359:SF18">
    <property type="entry name" value="ENDONUCLEASE III"/>
    <property type="match status" value="1"/>
</dbReference>
<sequence length="213" mass="23598">MTTQERATEIFARLTRRYPAPQSALDWTDAWELMVATILAAQCTDERVNKVTPALFSRWRGPAAMAQADVAEVEQAVRSTGFFRNKAKNIVGAAQMVMRVHGGEVPRTMVELTALPGVARKTANIVLSNAYGINEGLAVDTHVKRLSFRMGLTASQNVAIIEKDLMKLFPRPTWGDVNHRLVLFGRDVCDSRRPLCTQCELADICPRQGVETA</sequence>
<evidence type="ECO:0000256" key="1">
    <source>
        <dbReference type="ARBA" id="ARBA00008343"/>
    </source>
</evidence>
<keyword evidence="9 12" id="KW-0234">DNA repair</keyword>
<dbReference type="GO" id="GO:0006285">
    <property type="term" value="P:base-excision repair, AP site formation"/>
    <property type="evidence" value="ECO:0007669"/>
    <property type="project" value="TreeGrafter"/>
</dbReference>
<dbReference type="InterPro" id="IPR004036">
    <property type="entry name" value="Endonuclease-III-like_CS2"/>
</dbReference>
<evidence type="ECO:0000256" key="6">
    <source>
        <dbReference type="ARBA" id="ARBA00023004"/>
    </source>
</evidence>
<keyword evidence="8 12" id="KW-0238">DNA-binding</keyword>
<name>A0A846QTP0_9BACT</name>
<proteinExistence type="inferred from homology"/>
<dbReference type="NCBIfam" id="TIGR01083">
    <property type="entry name" value="nth"/>
    <property type="match status" value="1"/>
</dbReference>
<dbReference type="CDD" id="cd00056">
    <property type="entry name" value="ENDO3c"/>
    <property type="match status" value="1"/>
</dbReference>
<reference evidence="14 15" key="1">
    <citation type="submission" date="2020-03" db="EMBL/GenBank/DDBJ databases">
        <title>Genomic Encyclopedia of Type Strains, Phase IV (KMG-IV): sequencing the most valuable type-strain genomes for metagenomic binning, comparative biology and taxonomic classification.</title>
        <authorList>
            <person name="Goeker M."/>
        </authorList>
    </citation>
    <scope>NUCLEOTIDE SEQUENCE [LARGE SCALE GENOMIC DNA]</scope>
    <source>
        <strain evidence="14 15">DSM 24233</strain>
    </source>
</reference>
<comment type="cofactor">
    <cofactor evidence="12">
        <name>[4Fe-4S] cluster</name>
        <dbReference type="ChEBI" id="CHEBI:49883"/>
    </cofactor>
    <text evidence="12">Binds 1 [4Fe-4S] cluster.</text>
</comment>
<evidence type="ECO:0000259" key="13">
    <source>
        <dbReference type="SMART" id="SM00478"/>
    </source>
</evidence>
<keyword evidence="3 12" id="KW-0479">Metal-binding</keyword>
<keyword evidence="14" id="KW-0540">Nuclease</keyword>
<dbReference type="PROSITE" id="PS00764">
    <property type="entry name" value="ENDONUCLEASE_III_1"/>
    <property type="match status" value="1"/>
</dbReference>
<dbReference type="FunFam" id="1.10.340.30:FF:000001">
    <property type="entry name" value="Endonuclease III"/>
    <property type="match status" value="1"/>
</dbReference>
<dbReference type="GO" id="GO:0046872">
    <property type="term" value="F:metal ion binding"/>
    <property type="evidence" value="ECO:0007669"/>
    <property type="project" value="UniProtKB-KW"/>
</dbReference>
<dbReference type="PANTHER" id="PTHR10359">
    <property type="entry name" value="A/G-SPECIFIC ADENINE GLYCOSYLASE/ENDONUCLEASE III"/>
    <property type="match status" value="1"/>
</dbReference>
<keyword evidence="11 12" id="KW-0326">Glycosidase</keyword>
<comment type="catalytic activity">
    <reaction evidence="12">
        <text>2'-deoxyribonucleotide-(2'-deoxyribose 5'-phosphate)-2'-deoxyribonucleotide-DNA = a 3'-end 2'-deoxyribonucleotide-(2,3-dehydro-2,3-deoxyribose 5'-phosphate)-DNA + a 5'-end 5'-phospho-2'-deoxyribonucleoside-DNA + H(+)</text>
        <dbReference type="Rhea" id="RHEA:66592"/>
        <dbReference type="Rhea" id="RHEA-COMP:13180"/>
        <dbReference type="Rhea" id="RHEA-COMP:16897"/>
        <dbReference type="Rhea" id="RHEA-COMP:17067"/>
        <dbReference type="ChEBI" id="CHEBI:15378"/>
        <dbReference type="ChEBI" id="CHEBI:136412"/>
        <dbReference type="ChEBI" id="CHEBI:157695"/>
        <dbReference type="ChEBI" id="CHEBI:167181"/>
        <dbReference type="EC" id="4.2.99.18"/>
    </reaction>
</comment>
<evidence type="ECO:0000256" key="5">
    <source>
        <dbReference type="ARBA" id="ARBA00022801"/>
    </source>
</evidence>
<dbReference type="HAMAP" id="MF_00942">
    <property type="entry name" value="Nth"/>
    <property type="match status" value="1"/>
</dbReference>
<evidence type="ECO:0000256" key="7">
    <source>
        <dbReference type="ARBA" id="ARBA00023014"/>
    </source>
</evidence>
<dbReference type="InterPro" id="IPR003265">
    <property type="entry name" value="HhH-GPD_domain"/>
</dbReference>
<evidence type="ECO:0000256" key="11">
    <source>
        <dbReference type="ARBA" id="ARBA00023295"/>
    </source>
</evidence>
<gene>
    <name evidence="12" type="primary">nth</name>
    <name evidence="14" type="ORF">GGQ74_002518</name>
</gene>
<accession>A0A846QTP0</accession>
<keyword evidence="5 12" id="KW-0378">Hydrolase</keyword>
<evidence type="ECO:0000256" key="10">
    <source>
        <dbReference type="ARBA" id="ARBA00023239"/>
    </source>
</evidence>
<dbReference type="GO" id="GO:0003677">
    <property type="term" value="F:DNA binding"/>
    <property type="evidence" value="ECO:0007669"/>
    <property type="project" value="UniProtKB-UniRule"/>
</dbReference>
<dbReference type="InterPro" id="IPR023170">
    <property type="entry name" value="HhH_base_excis_C"/>
</dbReference>
<dbReference type="Gene3D" id="1.10.1670.10">
    <property type="entry name" value="Helix-hairpin-Helix base-excision DNA repair enzymes (C-terminal)"/>
    <property type="match status" value="1"/>
</dbReference>
<comment type="similarity">
    <text evidence="1 12">Belongs to the Nth/MutY family.</text>
</comment>
<dbReference type="InterPro" id="IPR005759">
    <property type="entry name" value="Nth"/>
</dbReference>
<dbReference type="GO" id="GO:0051539">
    <property type="term" value="F:4 iron, 4 sulfur cluster binding"/>
    <property type="evidence" value="ECO:0007669"/>
    <property type="project" value="UniProtKB-UniRule"/>
</dbReference>
<dbReference type="FunFam" id="1.10.1670.10:FF:000001">
    <property type="entry name" value="Endonuclease III"/>
    <property type="match status" value="1"/>
</dbReference>
<keyword evidence="4 12" id="KW-0227">DNA damage</keyword>
<keyword evidence="14" id="KW-0255">Endonuclease</keyword>
<protein>
    <recommendedName>
        <fullName evidence="12">Endonuclease III</fullName>
        <ecNumber evidence="12">4.2.99.18</ecNumber>
    </recommendedName>
    <alternativeName>
        <fullName evidence="12">DNA-(apurinic or apyrimidinic site) lyase</fullName>
    </alternativeName>
</protein>
<dbReference type="SUPFAM" id="SSF48150">
    <property type="entry name" value="DNA-glycosylase"/>
    <property type="match status" value="1"/>
</dbReference>
<evidence type="ECO:0000313" key="14">
    <source>
        <dbReference type="EMBL" id="NJB68845.1"/>
    </source>
</evidence>
<comment type="function">
    <text evidence="12">DNA repair enzyme that has both DNA N-glycosylase activity and AP-lyase activity. The DNA N-glycosylase activity releases various damaged pyrimidines from DNA by cleaving the N-glycosidic bond, leaving an AP (apurinic/apyrimidinic) site. The AP-lyase activity cleaves the phosphodiester bond 3' to the AP site by a beta-elimination, leaving a 3'-terminal unsaturated sugar and a product with a terminal 5'-phosphate.</text>
</comment>
<evidence type="ECO:0000256" key="8">
    <source>
        <dbReference type="ARBA" id="ARBA00023125"/>
    </source>
</evidence>
<dbReference type="AlphaFoldDB" id="A0A846QTP0"/>
<dbReference type="GO" id="GO:0140078">
    <property type="term" value="F:class I DNA-(apurinic or apyrimidinic site) endonuclease activity"/>
    <property type="evidence" value="ECO:0007669"/>
    <property type="project" value="UniProtKB-EC"/>
</dbReference>